<dbReference type="VEuPathDB" id="CryptoDB:Vbra_10719"/>
<dbReference type="GO" id="GO:0010499">
    <property type="term" value="P:proteasomal ubiquitin-independent protein catabolic process"/>
    <property type="evidence" value="ECO:0007669"/>
    <property type="project" value="TreeGrafter"/>
</dbReference>
<dbReference type="PANTHER" id="PTHR32170">
    <property type="entry name" value="PROTEASOME ACTIVATOR COMPLEX SUBUNIT 4"/>
    <property type="match status" value="1"/>
</dbReference>
<dbReference type="GO" id="GO:0005634">
    <property type="term" value="C:nucleus"/>
    <property type="evidence" value="ECO:0007669"/>
    <property type="project" value="TreeGrafter"/>
</dbReference>
<dbReference type="GO" id="GO:0070628">
    <property type="term" value="F:proteasome binding"/>
    <property type="evidence" value="ECO:0007669"/>
    <property type="project" value="InterPro"/>
</dbReference>
<dbReference type="GO" id="GO:0005829">
    <property type="term" value="C:cytosol"/>
    <property type="evidence" value="ECO:0007669"/>
    <property type="project" value="TreeGrafter"/>
</dbReference>
<keyword evidence="3" id="KW-0227">DNA damage</keyword>
<organism evidence="8 9">
    <name type="scientific">Vitrella brassicaformis (strain CCMP3155)</name>
    <dbReference type="NCBI Taxonomy" id="1169540"/>
    <lineage>
        <taxon>Eukaryota</taxon>
        <taxon>Sar</taxon>
        <taxon>Alveolata</taxon>
        <taxon>Colpodellida</taxon>
        <taxon>Vitrellaceae</taxon>
        <taxon>Vitrella</taxon>
    </lineage>
</organism>
<dbReference type="PANTHER" id="PTHR32170:SF3">
    <property type="entry name" value="PROTEASOME ACTIVATOR COMPLEX SUBUNIT 4"/>
    <property type="match status" value="1"/>
</dbReference>
<sequence length="2161" mass="240721">MSLDHFDWIGDPDQHLPSPFGESVKRETEDLHATIFGLLDDIPLLLRDHGKFMFMIRCVTQLEDHHYDTYTPCQVRVDLALRLWELIRNPRLTCAEVNRVADSLQSVLQSIHIRHHQLIWMRPDARSSLVPTEALEPLRKALTDHWRTLYDMILSDFQRSLRSTTGTSCSRRKSNISMLAKLAASCRMFWDADVVGGEFVEVMEPQVDPRTHRLYMHFRMLMLFLPSTKFHTLFYQGKILTWWKHVDGQLCASWDNLWFAALYRAAKTGWATGRPITDDVRPYLPQIFNALLRHLNIPLQRVKGPRMQSESVPAEYKELQDKTNQGKITKFLALIVEPIVSAQAKVDKYQAQHTHPAPATATAPATDTDSPTLPPFPSVLCFMEAIVDAVFPYTHPSNNGRWAVLIAGLVSQFLAAYCRRVARERMGPGCVRECVGRRVDDTGRVVEDLRLGEAEDKKIADMFLPMIFQGLFAKSQGASHGYEDALRRLCFLLPEYILESTLQRLLPSLETVTESHQVLSTMTLLTRISPLIIKHQPGLLPDVLSLTLPGIEPADPMKTLATLGFFTVLFSHMPCCDLSETPELDDTELQEYSKGYAASRYPGNASPSLTDLRASSPRADLIPIGEFPSFQNYPGAARPESATVGDAAMEASKEKISQRRMVTSLIPDWVDQYFDAILRWVSTASKPEETTVSLMGTIEKTVGLVVGKSVEQVLTQSDQPTIHRLCTNFADWIEGNMLPDCAKHMAMMTQCFARADAATATDVLVPRVYKRLITRGPPPKPTGGRSQPATPATPVVEGWGEEEGDVVQLKGSMQETDISWYMTCLANVVRRGGMATYGHREKLQDVMLACWRHEKKTVFRWGSKLMRRCLESSLTFYSNDCRAMPDAAWDDPKKRSLHLLTWGEPWWQLPASHETSWHAPSQEEIEWGQSLVSMAFERVGCFLNGVLPIEAYHLADRESAGQSTTEGIDDADMNNNTTSPSPEQPMQNGLAASGDDDVLIEDFPGSPGLPTELRRTSSYLLACRALKLLRDVVKGVTCAYPDERTNEGGKFQSPIVINAPNTLGPQLMSRAGSLALRVAQHMLGIEVEPHRIACTFRPASVVSGVEEPQIMKKILRLCDTLLVRIYSGSNAVRTIASLYSSAYQSPNDGIHVYGGWQDYPRSYWKHKIESKMLDRVEIRRKGHPFTGIRRYLLTLVANLSMYYYAQVRKFAQDVLRDACACHYGARTKLIFAFLRELDAQCKSAALADASPSPPLSPAEALPSVKVPPEALARLAKEAAAAGGASAAEIAMLQQLAAGGGEVGGLSPGAIQELAASAGVEVAVASRPPGSPDGPMGGATVGSPEMARERGQHEKRKEGGEGDADDLRNARMSGIAFSLSGASMQRYVCYVSWLSEPGAERQIGGNIRLWNSPKTVKAAFLSLVQCFKRQIDRDTVQARLLSVFYSFLAYREQLRKDDYYDDKIVKGVIVPLLADLSGSESSAKTLPWRYSLLATCGMVALNSPPSTTALEPYLLWLIRALDVSTFSIMLNTVAAHGLTMALAHLKKQPECIPPSVVRELHSKATLQQFLKSLTAVHHQSLNHQGGPDSEIAQHVVVDVIRIDITWPIFRSGRTSGAFSLHNVLFWQTLFQLLYRTRDAIKGDTERVFFLDGPLGEMLEELTSQPATEQEPHVAFTEVFSGVVRASRKWAPEDREKLWTVIYPHFVLEFHAANRERVPHLSDAMRYAVQKVTDREGSLPFWPLFNMILDLEKEPNSTQIQTLAPLQGEDGGAGTSTFEHYKRLKLYEALLLETYWALPDLLTTVIDPVKTAFAHPYKQVREEVARVLYFIQGVTLSATAPKDVRPIGEGLTQFLVDQASDITQFLETDSTSAHDRQVGESRPSPLCASECVLYQFVWSLAAHDQRFATPAAIKCMPFFFAGCKHPDTDVSTLSNNTLSLLAMSRLHIKMAETDPRAAQVPIARLRPGVLEHLKAHLDSGSRKVRIALIRFIETLASGCRMVLYSTSEYSELIDITIASLQDSQADVRQAAKEALSSLFMTCNSHEIKHFTNVFVKLAGPPPSTKNPNGTSEPAAMQAGVLGLAAIVQAVPYHVPDWLPDTITTLARYGHSKAPEMIRKEVQKSLQEFFRTHQDAWKQLHAPKFTETQLDILDAYKGRPSYFA</sequence>
<dbReference type="Proteomes" id="UP000041254">
    <property type="component" value="Unassembled WGS sequence"/>
</dbReference>
<dbReference type="GO" id="GO:0006281">
    <property type="term" value="P:DNA repair"/>
    <property type="evidence" value="ECO:0007669"/>
    <property type="project" value="UniProtKB-KW"/>
</dbReference>
<name>A0A0G4H6P4_VITBC</name>
<feature type="domain" description="Proteasome activator Blm10 middle HEAT repeats region" evidence="7">
    <location>
        <begin position="817"/>
        <end position="932"/>
    </location>
</feature>
<evidence type="ECO:0000256" key="5">
    <source>
        <dbReference type="SAM" id="MobiDB-lite"/>
    </source>
</evidence>
<reference evidence="8 9" key="1">
    <citation type="submission" date="2014-11" db="EMBL/GenBank/DDBJ databases">
        <authorList>
            <person name="Zhu J."/>
            <person name="Qi W."/>
            <person name="Song R."/>
        </authorList>
    </citation>
    <scope>NUCLEOTIDE SEQUENCE [LARGE SCALE GENOMIC DNA]</scope>
</reference>
<evidence type="ECO:0000259" key="6">
    <source>
        <dbReference type="Pfam" id="PF11919"/>
    </source>
</evidence>
<dbReference type="InParanoid" id="A0A0G4H6P4"/>
<evidence type="ECO:0008006" key="10">
    <source>
        <dbReference type="Google" id="ProtNLM"/>
    </source>
</evidence>
<feature type="domain" description="Proteasome activator complex subunit 4 C-terminal" evidence="6">
    <location>
        <begin position="2074"/>
        <end position="2161"/>
    </location>
</feature>
<dbReference type="Pfam" id="PF16507">
    <property type="entry name" value="HEAT_PSME4_mid"/>
    <property type="match status" value="2"/>
</dbReference>
<feature type="compositionally biased region" description="Polar residues" evidence="5">
    <location>
        <begin position="973"/>
        <end position="987"/>
    </location>
</feature>
<feature type="region of interest" description="Disordered" evidence="5">
    <location>
        <begin position="775"/>
        <end position="796"/>
    </location>
</feature>
<dbReference type="InterPro" id="IPR035309">
    <property type="entry name" value="PSME4"/>
</dbReference>
<evidence type="ECO:0000256" key="2">
    <source>
        <dbReference type="ARBA" id="ARBA00022737"/>
    </source>
</evidence>
<feature type="domain" description="Proteasome activator Blm10 middle HEAT repeats region" evidence="7">
    <location>
        <begin position="384"/>
        <end position="768"/>
    </location>
</feature>
<feature type="region of interest" description="Disordered" evidence="5">
    <location>
        <begin position="351"/>
        <end position="370"/>
    </location>
</feature>
<dbReference type="OMA" id="YHIAIVE"/>
<feature type="compositionally biased region" description="Basic and acidic residues" evidence="5">
    <location>
        <begin position="1345"/>
        <end position="1366"/>
    </location>
</feature>
<evidence type="ECO:0000313" key="9">
    <source>
        <dbReference type="Proteomes" id="UP000041254"/>
    </source>
</evidence>
<evidence type="ECO:0000256" key="3">
    <source>
        <dbReference type="ARBA" id="ARBA00022763"/>
    </source>
</evidence>
<dbReference type="STRING" id="1169540.A0A0G4H6P4"/>
<accession>A0A0G4H6P4</accession>
<proteinExistence type="inferred from homology"/>
<keyword evidence="9" id="KW-1185">Reference proteome</keyword>
<dbReference type="Gene3D" id="1.25.10.10">
    <property type="entry name" value="Leucine-rich Repeat Variant"/>
    <property type="match status" value="1"/>
</dbReference>
<evidence type="ECO:0000256" key="4">
    <source>
        <dbReference type="ARBA" id="ARBA00023204"/>
    </source>
</evidence>
<dbReference type="InterPro" id="IPR011989">
    <property type="entry name" value="ARM-like"/>
</dbReference>
<feature type="region of interest" description="Disordered" evidence="5">
    <location>
        <begin position="1324"/>
        <end position="1366"/>
    </location>
</feature>
<dbReference type="InterPro" id="IPR016024">
    <property type="entry name" value="ARM-type_fold"/>
</dbReference>
<evidence type="ECO:0000256" key="1">
    <source>
        <dbReference type="ARBA" id="ARBA00005739"/>
    </source>
</evidence>
<keyword evidence="4" id="KW-0234">DNA repair</keyword>
<feature type="region of interest" description="Disordered" evidence="5">
    <location>
        <begin position="958"/>
        <end position="992"/>
    </location>
</feature>
<gene>
    <name evidence="8" type="ORF">Vbra_10719</name>
</gene>
<evidence type="ECO:0000313" key="8">
    <source>
        <dbReference type="EMBL" id="CEM39510.1"/>
    </source>
</evidence>
<dbReference type="OrthoDB" id="17907at2759"/>
<keyword evidence="2" id="KW-0677">Repeat</keyword>
<dbReference type="EMBL" id="CDMY01001040">
    <property type="protein sequence ID" value="CEM39510.1"/>
    <property type="molecule type" value="Genomic_DNA"/>
</dbReference>
<evidence type="ECO:0000259" key="7">
    <source>
        <dbReference type="Pfam" id="PF16507"/>
    </source>
</evidence>
<dbReference type="SUPFAM" id="SSF48371">
    <property type="entry name" value="ARM repeat"/>
    <property type="match status" value="1"/>
</dbReference>
<protein>
    <recommendedName>
        <fullName evidence="10">Proteasome activator Blm10 mid region domain-containing protein</fullName>
    </recommendedName>
</protein>
<dbReference type="InterPro" id="IPR021843">
    <property type="entry name" value="PSME4_C"/>
</dbReference>
<comment type="similarity">
    <text evidence="1">Belongs to the BLM10 family.</text>
</comment>
<dbReference type="Pfam" id="PF11919">
    <property type="entry name" value="PSME4_C"/>
    <property type="match status" value="1"/>
</dbReference>
<dbReference type="GO" id="GO:0016504">
    <property type="term" value="F:peptidase activator activity"/>
    <property type="evidence" value="ECO:0007669"/>
    <property type="project" value="InterPro"/>
</dbReference>
<dbReference type="InterPro" id="IPR032430">
    <property type="entry name" value="Blm10_mid"/>
</dbReference>
<dbReference type="PhylomeDB" id="A0A0G4H6P4"/>